<evidence type="ECO:0000313" key="2">
    <source>
        <dbReference type="EMBL" id="CAI9164892.1"/>
    </source>
</evidence>
<sequence>MSSSTYVLHATWVSFPGGSEGKESACNAGDPGLIPGSGRSPGGGPGTHSSALAWGIPWTEEPGGVQFMGSQSWARLSDFTFTSVGRSEGPSGGSRGRAKRPNRTPAPTGLFYSLTIGPTLPKGKVLSFISRVLRVASGQRDLLG</sequence>
<keyword evidence="3" id="KW-1185">Reference proteome</keyword>
<proteinExistence type="predicted"/>
<dbReference type="EMBL" id="OX459959">
    <property type="protein sequence ID" value="CAI9164892.1"/>
    <property type="molecule type" value="Genomic_DNA"/>
</dbReference>
<feature type="region of interest" description="Disordered" evidence="1">
    <location>
        <begin position="82"/>
        <end position="109"/>
    </location>
</feature>
<feature type="region of interest" description="Disordered" evidence="1">
    <location>
        <begin position="18"/>
        <end position="53"/>
    </location>
</feature>
<evidence type="ECO:0000313" key="3">
    <source>
        <dbReference type="Proteomes" id="UP001176941"/>
    </source>
</evidence>
<evidence type="ECO:0000256" key="1">
    <source>
        <dbReference type="SAM" id="MobiDB-lite"/>
    </source>
</evidence>
<reference evidence="2" key="1">
    <citation type="submission" date="2023-04" db="EMBL/GenBank/DDBJ databases">
        <authorList>
            <consortium name="ELIXIR-Norway"/>
        </authorList>
    </citation>
    <scope>NUCLEOTIDE SEQUENCE [LARGE SCALE GENOMIC DNA]</scope>
</reference>
<name>A0ABN8YWD2_RANTA</name>
<gene>
    <name evidence="2" type="ORF">MRATA1EN1_LOCUS13854</name>
</gene>
<dbReference type="Proteomes" id="UP001176941">
    <property type="component" value="Chromosome 23"/>
</dbReference>
<accession>A0ABN8YWD2</accession>
<protein>
    <submittedName>
        <fullName evidence="2">Uncharacterized protein</fullName>
    </submittedName>
</protein>
<organism evidence="2 3">
    <name type="scientific">Rangifer tarandus platyrhynchus</name>
    <name type="common">Svalbard reindeer</name>
    <dbReference type="NCBI Taxonomy" id="3082113"/>
    <lineage>
        <taxon>Eukaryota</taxon>
        <taxon>Metazoa</taxon>
        <taxon>Chordata</taxon>
        <taxon>Craniata</taxon>
        <taxon>Vertebrata</taxon>
        <taxon>Euteleostomi</taxon>
        <taxon>Mammalia</taxon>
        <taxon>Eutheria</taxon>
        <taxon>Laurasiatheria</taxon>
        <taxon>Artiodactyla</taxon>
        <taxon>Ruminantia</taxon>
        <taxon>Pecora</taxon>
        <taxon>Cervidae</taxon>
        <taxon>Odocoileinae</taxon>
        <taxon>Rangifer</taxon>
    </lineage>
</organism>